<evidence type="ECO:0000256" key="2">
    <source>
        <dbReference type="ARBA" id="ARBA00022729"/>
    </source>
</evidence>
<evidence type="ECO:0000256" key="4">
    <source>
        <dbReference type="ARBA" id="ARBA00022840"/>
    </source>
</evidence>
<dbReference type="Proteomes" id="UP000812440">
    <property type="component" value="Chromosome 8_10"/>
</dbReference>
<evidence type="ECO:0000259" key="8">
    <source>
        <dbReference type="Pfam" id="PF21376"/>
    </source>
</evidence>
<comment type="caution">
    <text evidence="9">The sequence shown here is derived from an EMBL/GenBank/DDBJ whole genome shotgun (WGS) entry which is preliminary data.</text>
</comment>
<sequence length="276" mass="31235">MAYCVWLSVAFVLFAGSALPWEIPALHCALYGFCECGFRPDVAAMECDLARNVFGQNLAHKLLVKAMKEFLDNDSPSKPLVLSFHGWSGTGKTFEDLRRWIQGNLTACGRSVFVFEEMDKMHPGMIDTIASFLGSSWVVYGSNYRKAIFIFISNAGGEDINEIALDYWRHRKDRDEIQLQQIESAISKAVSSNPKHGFWQSQIIDQKLIDVIVPFLPLRPHHVRLCIENEMLQQGLALNETLVNKVADSIVYFPEKEKVFSLTGCKTIASRLSYYV</sequence>
<dbReference type="PANTHER" id="PTHR10760">
    <property type="entry name" value="TORSIN"/>
    <property type="match status" value="1"/>
</dbReference>
<reference evidence="9" key="1">
    <citation type="thesis" date="2020" institute="ProQuest LLC" country="789 East Eisenhower Parkway, Ann Arbor, MI, USA">
        <title>Comparative Genomics and Chromosome Evolution.</title>
        <authorList>
            <person name="Mudd A.B."/>
        </authorList>
    </citation>
    <scope>NUCLEOTIDE SEQUENCE</scope>
    <source>
        <strain evidence="9">Female2</strain>
        <tissue evidence="9">Blood</tissue>
    </source>
</reference>
<dbReference type="OrthoDB" id="19623at2759"/>
<name>A0A8T2K058_9PIPI</name>
<keyword evidence="4" id="KW-0067">ATP-binding</keyword>
<evidence type="ECO:0000313" key="10">
    <source>
        <dbReference type="Proteomes" id="UP000812440"/>
    </source>
</evidence>
<dbReference type="Gene3D" id="3.40.50.300">
    <property type="entry name" value="P-loop containing nucleotide triphosphate hydrolases"/>
    <property type="match status" value="1"/>
</dbReference>
<dbReference type="GO" id="GO:0005524">
    <property type="term" value="F:ATP binding"/>
    <property type="evidence" value="ECO:0007669"/>
    <property type="project" value="UniProtKB-KW"/>
</dbReference>
<dbReference type="InterPro" id="IPR049337">
    <property type="entry name" value="TOR1A_C"/>
</dbReference>
<dbReference type="InterPro" id="IPR027417">
    <property type="entry name" value="P-loop_NTPase"/>
</dbReference>
<dbReference type="GO" id="GO:0005788">
    <property type="term" value="C:endoplasmic reticulum lumen"/>
    <property type="evidence" value="ECO:0007669"/>
    <property type="project" value="TreeGrafter"/>
</dbReference>
<dbReference type="InterPro" id="IPR010448">
    <property type="entry name" value="Torsin"/>
</dbReference>
<keyword evidence="3" id="KW-0547">Nucleotide-binding</keyword>
<dbReference type="SUPFAM" id="SSF52540">
    <property type="entry name" value="P-loop containing nucleoside triphosphate hydrolases"/>
    <property type="match status" value="1"/>
</dbReference>
<dbReference type="Pfam" id="PF21376">
    <property type="entry name" value="TOR1A_C"/>
    <property type="match status" value="1"/>
</dbReference>
<feature type="signal peptide" evidence="7">
    <location>
        <begin position="1"/>
        <end position="20"/>
    </location>
</feature>
<evidence type="ECO:0000256" key="3">
    <source>
        <dbReference type="ARBA" id="ARBA00022741"/>
    </source>
</evidence>
<proteinExistence type="inferred from homology"/>
<dbReference type="PANTHER" id="PTHR10760:SF4">
    <property type="entry name" value="TORSIN-2A"/>
    <property type="match status" value="1"/>
</dbReference>
<feature type="chain" id="PRO_5035935566" description="Torsin family 2 member A" evidence="7">
    <location>
        <begin position="21"/>
        <end position="276"/>
    </location>
</feature>
<evidence type="ECO:0000256" key="5">
    <source>
        <dbReference type="ARBA" id="ARBA00023180"/>
    </source>
</evidence>
<dbReference type="EMBL" id="JAACNH010000003">
    <property type="protein sequence ID" value="KAG8447966.1"/>
    <property type="molecule type" value="Genomic_DNA"/>
</dbReference>
<protein>
    <recommendedName>
        <fullName evidence="6">Torsin family 2 member A</fullName>
    </recommendedName>
</protein>
<evidence type="ECO:0000256" key="6">
    <source>
        <dbReference type="ARBA" id="ARBA00042469"/>
    </source>
</evidence>
<dbReference type="GO" id="GO:0016887">
    <property type="term" value="F:ATP hydrolysis activity"/>
    <property type="evidence" value="ECO:0007669"/>
    <property type="project" value="InterPro"/>
</dbReference>
<feature type="domain" description="Torsin-1A C-terminal" evidence="8">
    <location>
        <begin position="221"/>
        <end position="275"/>
    </location>
</feature>
<keyword evidence="2 7" id="KW-0732">Signal</keyword>
<evidence type="ECO:0000256" key="1">
    <source>
        <dbReference type="ARBA" id="ARBA00006235"/>
    </source>
</evidence>
<organism evidence="9 10">
    <name type="scientific">Hymenochirus boettgeri</name>
    <name type="common">Congo dwarf clawed frog</name>
    <dbReference type="NCBI Taxonomy" id="247094"/>
    <lineage>
        <taxon>Eukaryota</taxon>
        <taxon>Metazoa</taxon>
        <taxon>Chordata</taxon>
        <taxon>Craniata</taxon>
        <taxon>Vertebrata</taxon>
        <taxon>Euteleostomi</taxon>
        <taxon>Amphibia</taxon>
        <taxon>Batrachia</taxon>
        <taxon>Anura</taxon>
        <taxon>Pipoidea</taxon>
        <taxon>Pipidae</taxon>
        <taxon>Pipinae</taxon>
        <taxon>Hymenochirus</taxon>
    </lineage>
</organism>
<evidence type="ECO:0000313" key="9">
    <source>
        <dbReference type="EMBL" id="KAG8447966.1"/>
    </source>
</evidence>
<dbReference type="AlphaFoldDB" id="A0A8T2K058"/>
<dbReference type="Pfam" id="PF06309">
    <property type="entry name" value="Torsin"/>
    <property type="match status" value="1"/>
</dbReference>
<keyword evidence="5" id="KW-0325">Glycoprotein</keyword>
<comment type="similarity">
    <text evidence="1">Belongs to the ClpA/ClpB family. Torsin subfamily.</text>
</comment>
<keyword evidence="10" id="KW-1185">Reference proteome</keyword>
<dbReference type="GO" id="GO:0005635">
    <property type="term" value="C:nuclear envelope"/>
    <property type="evidence" value="ECO:0007669"/>
    <property type="project" value="TreeGrafter"/>
</dbReference>
<accession>A0A8T2K058</accession>
<gene>
    <name evidence="9" type="ORF">GDO86_015172</name>
</gene>
<evidence type="ECO:0000256" key="7">
    <source>
        <dbReference type="SAM" id="SignalP"/>
    </source>
</evidence>